<dbReference type="Proteomes" id="UP000284403">
    <property type="component" value="Unassembled WGS sequence"/>
</dbReference>
<keyword evidence="8 12" id="KW-0472">Membrane</keyword>
<organism evidence="13 14">
    <name type="scientific">Trypanosoma conorhini</name>
    <dbReference type="NCBI Taxonomy" id="83891"/>
    <lineage>
        <taxon>Eukaryota</taxon>
        <taxon>Discoba</taxon>
        <taxon>Euglenozoa</taxon>
        <taxon>Kinetoplastea</taxon>
        <taxon>Metakinetoplastina</taxon>
        <taxon>Trypanosomatida</taxon>
        <taxon>Trypanosomatidae</taxon>
        <taxon>Trypanosoma</taxon>
    </lineage>
</organism>
<keyword evidence="6 12" id="KW-1133">Transmembrane helix</keyword>
<protein>
    <recommendedName>
        <fullName evidence="3">Transmembrane protein 231</fullName>
    </recommendedName>
</protein>
<evidence type="ECO:0000256" key="12">
    <source>
        <dbReference type="SAM" id="Phobius"/>
    </source>
</evidence>
<comment type="similarity">
    <text evidence="2">Belongs to the TMEM231 family.</text>
</comment>
<evidence type="ECO:0000256" key="1">
    <source>
        <dbReference type="ARBA" id="ARBA00004272"/>
    </source>
</evidence>
<keyword evidence="4" id="KW-1003">Cell membrane</keyword>
<evidence type="ECO:0000313" key="14">
    <source>
        <dbReference type="Proteomes" id="UP000284403"/>
    </source>
</evidence>
<keyword evidence="14" id="KW-1185">Reference proteome</keyword>
<evidence type="ECO:0000256" key="7">
    <source>
        <dbReference type="ARBA" id="ARBA00023069"/>
    </source>
</evidence>
<dbReference type="Pfam" id="PF10149">
    <property type="entry name" value="TM231"/>
    <property type="match status" value="2"/>
</dbReference>
<dbReference type="GO" id="GO:0060170">
    <property type="term" value="C:ciliary membrane"/>
    <property type="evidence" value="ECO:0007669"/>
    <property type="project" value="UniProtKB-SubCell"/>
</dbReference>
<evidence type="ECO:0000313" key="13">
    <source>
        <dbReference type="EMBL" id="RNF23176.1"/>
    </source>
</evidence>
<sequence length="348" mass="39584">MPVLFHEHYKVRYVPRGLGSWVFYLLSLLIVLVAPVFIGFAMGNFWLRRGEFTQKPRVRFTDRCVLRYITVGGQEKLWTCSSTFNEEFVDGQPELAVLPFVSVYEDGRDADAGVDVVTMVLSLPLPALSGGAEGTSPPGVKDDVFRVDFLPEFFYEVDHYLLKLKMRAAALLSFERASWAPGGARGPLAALTEGDLLFHSTEPLIVSPDVHYTRTYVDSPFDNVADVDELRNVPLFAGQYTMRNQSVQFKPYVESAGGLAMLRDDNYGRVLGEDLDALDDFTWRIRLRIQNAEVKYVPSIQEALKWAWVQYFCIAYVLQWLLWRLRGVLVKSGVLKTTAFFHRGWKSN</sequence>
<dbReference type="OrthoDB" id="426438at2759"/>
<reference evidence="13 14" key="1">
    <citation type="journal article" date="2018" name="BMC Genomics">
        <title>Genomic comparison of Trypanosoma conorhini and Trypanosoma rangeli to Trypanosoma cruzi strains of high and low virulence.</title>
        <authorList>
            <person name="Bradwell K.R."/>
            <person name="Koparde V.N."/>
            <person name="Matveyev A.V."/>
            <person name="Serrano M.G."/>
            <person name="Alves J.M."/>
            <person name="Parikh H."/>
            <person name="Huang B."/>
            <person name="Lee V."/>
            <person name="Espinosa-Alvarez O."/>
            <person name="Ortiz P.A."/>
            <person name="Costa-Martins A.G."/>
            <person name="Teixeira M.M."/>
            <person name="Buck G.A."/>
        </authorList>
    </citation>
    <scope>NUCLEOTIDE SEQUENCE [LARGE SCALE GENOMIC DNA]</scope>
    <source>
        <strain evidence="13 14">025E</strain>
    </source>
</reference>
<comment type="function">
    <text evidence="11">Transmembrane component of the tectonic-like complex, a complex localized at the transition zone of primary cilia and acting as a barrier that prevents diffusion of transmembrane proteins between the cilia and plasma membranes. Required for ciliogenesis and sonic hedgehog/SHH signaling.</text>
</comment>
<keyword evidence="7" id="KW-0969">Cilium</keyword>
<keyword evidence="9" id="KW-0325">Glycoprotein</keyword>
<evidence type="ECO:0000256" key="8">
    <source>
        <dbReference type="ARBA" id="ARBA00023136"/>
    </source>
</evidence>
<dbReference type="GO" id="GO:0060271">
    <property type="term" value="P:cilium assembly"/>
    <property type="evidence" value="ECO:0007669"/>
    <property type="project" value="TreeGrafter"/>
</dbReference>
<evidence type="ECO:0000256" key="3">
    <source>
        <dbReference type="ARBA" id="ARBA00015087"/>
    </source>
</evidence>
<evidence type="ECO:0000256" key="5">
    <source>
        <dbReference type="ARBA" id="ARBA00022692"/>
    </source>
</evidence>
<dbReference type="AlphaFoldDB" id="A0A422PZL4"/>
<comment type="subcellular location">
    <subcellularLocation>
        <location evidence="1">Cell projection</location>
        <location evidence="1">Cilium membrane</location>
        <topology evidence="1">Multi-pass membrane protein</topology>
    </subcellularLocation>
</comment>
<dbReference type="RefSeq" id="XP_029230086.1">
    <property type="nucleotide sequence ID" value="XM_029369793.1"/>
</dbReference>
<evidence type="ECO:0000256" key="11">
    <source>
        <dbReference type="ARBA" id="ARBA00024803"/>
    </source>
</evidence>
<proteinExistence type="inferred from homology"/>
<dbReference type="GeneID" id="40316481"/>
<comment type="caution">
    <text evidence="13">The sequence shown here is derived from an EMBL/GenBank/DDBJ whole genome shotgun (WGS) entry which is preliminary data.</text>
</comment>
<dbReference type="GO" id="GO:0035869">
    <property type="term" value="C:ciliary transition zone"/>
    <property type="evidence" value="ECO:0007669"/>
    <property type="project" value="TreeGrafter"/>
</dbReference>
<accession>A0A422PZL4</accession>
<gene>
    <name evidence="13" type="ORF">Tco025E_02870</name>
</gene>
<dbReference type="PANTHER" id="PTHR14605:SF1">
    <property type="entry name" value="TRANSMEMBRANE PROTEIN 231"/>
    <property type="match status" value="1"/>
</dbReference>
<name>A0A422PZL4_9TRYP</name>
<dbReference type="PANTHER" id="PTHR14605">
    <property type="entry name" value="CHST5 PROTEIN"/>
    <property type="match status" value="1"/>
</dbReference>
<keyword evidence="5 12" id="KW-0812">Transmembrane</keyword>
<dbReference type="GO" id="GO:0032880">
    <property type="term" value="P:regulation of protein localization"/>
    <property type="evidence" value="ECO:0007669"/>
    <property type="project" value="TreeGrafter"/>
</dbReference>
<evidence type="ECO:0000256" key="6">
    <source>
        <dbReference type="ARBA" id="ARBA00022989"/>
    </source>
</evidence>
<evidence type="ECO:0000256" key="9">
    <source>
        <dbReference type="ARBA" id="ARBA00023180"/>
    </source>
</evidence>
<evidence type="ECO:0000256" key="4">
    <source>
        <dbReference type="ARBA" id="ARBA00022475"/>
    </source>
</evidence>
<evidence type="ECO:0000256" key="2">
    <source>
        <dbReference type="ARBA" id="ARBA00009082"/>
    </source>
</evidence>
<feature type="transmembrane region" description="Helical" evidence="12">
    <location>
        <begin position="21"/>
        <end position="47"/>
    </location>
</feature>
<keyword evidence="10" id="KW-0966">Cell projection</keyword>
<dbReference type="EMBL" id="MKKU01000122">
    <property type="protein sequence ID" value="RNF23176.1"/>
    <property type="molecule type" value="Genomic_DNA"/>
</dbReference>
<evidence type="ECO:0000256" key="10">
    <source>
        <dbReference type="ARBA" id="ARBA00023273"/>
    </source>
</evidence>
<dbReference type="InterPro" id="IPR019306">
    <property type="entry name" value="TMEM231"/>
</dbReference>